<sequence length="98" mass="11518">MTQARINKRQFYFTCQLENLNKIFIFLENEFFVCCINEFHAFSIIISLVWIIRSTFSKCQTWNFTSSKKISSNTLAATIIRILSSNTSDFVCIELKKE</sequence>
<gene>
    <name evidence="1" type="ORF">BpHYR1_048398</name>
</gene>
<comment type="caution">
    <text evidence="1">The sequence shown here is derived from an EMBL/GenBank/DDBJ whole genome shotgun (WGS) entry which is preliminary data.</text>
</comment>
<evidence type="ECO:0000313" key="2">
    <source>
        <dbReference type="Proteomes" id="UP000276133"/>
    </source>
</evidence>
<protein>
    <submittedName>
        <fullName evidence="1">Uncharacterized protein</fullName>
    </submittedName>
</protein>
<evidence type="ECO:0000313" key="1">
    <source>
        <dbReference type="EMBL" id="RMZ93347.1"/>
    </source>
</evidence>
<reference evidence="1 2" key="1">
    <citation type="journal article" date="2018" name="Sci. Rep.">
        <title>Genomic signatures of local adaptation to the degree of environmental predictability in rotifers.</title>
        <authorList>
            <person name="Franch-Gras L."/>
            <person name="Hahn C."/>
            <person name="Garcia-Roger E.M."/>
            <person name="Carmona M.J."/>
            <person name="Serra M."/>
            <person name="Gomez A."/>
        </authorList>
    </citation>
    <scope>NUCLEOTIDE SEQUENCE [LARGE SCALE GENOMIC DNA]</scope>
    <source>
        <strain evidence="1">HYR1</strain>
    </source>
</reference>
<proteinExistence type="predicted"/>
<dbReference type="EMBL" id="REGN01013884">
    <property type="protein sequence ID" value="RMZ93347.1"/>
    <property type="molecule type" value="Genomic_DNA"/>
</dbReference>
<dbReference type="AlphaFoldDB" id="A0A3M7P3J6"/>
<name>A0A3M7P3J6_BRAPC</name>
<keyword evidence="2" id="KW-1185">Reference proteome</keyword>
<organism evidence="1 2">
    <name type="scientific">Brachionus plicatilis</name>
    <name type="common">Marine rotifer</name>
    <name type="synonym">Brachionus muelleri</name>
    <dbReference type="NCBI Taxonomy" id="10195"/>
    <lineage>
        <taxon>Eukaryota</taxon>
        <taxon>Metazoa</taxon>
        <taxon>Spiralia</taxon>
        <taxon>Gnathifera</taxon>
        <taxon>Rotifera</taxon>
        <taxon>Eurotatoria</taxon>
        <taxon>Monogononta</taxon>
        <taxon>Pseudotrocha</taxon>
        <taxon>Ploima</taxon>
        <taxon>Brachionidae</taxon>
        <taxon>Brachionus</taxon>
    </lineage>
</organism>
<accession>A0A3M7P3J6</accession>
<dbReference type="Proteomes" id="UP000276133">
    <property type="component" value="Unassembled WGS sequence"/>
</dbReference>